<comment type="caution">
    <text evidence="1">The sequence shown here is derived from an EMBL/GenBank/DDBJ whole genome shotgun (WGS) entry which is preliminary data.</text>
</comment>
<evidence type="ECO:0000313" key="2">
    <source>
        <dbReference type="Proteomes" id="UP001165270"/>
    </source>
</evidence>
<name>A0ABS9XLB1_9ACTN</name>
<sequence length="81" mass="7671">MNRAPQVETTEMSDAELEGVSGGLDLSSLPLGALPLGGLGIGGSGGLNIQTPLGEVAGGLVASGSPQGLTAGASLQTPLSA</sequence>
<proteinExistence type="predicted"/>
<dbReference type="RefSeq" id="WP_016433633.1">
    <property type="nucleotide sequence ID" value="NZ_JALDAX010000009.1"/>
</dbReference>
<dbReference type="EMBL" id="JALDAX010000009">
    <property type="protein sequence ID" value="MCI3242855.1"/>
    <property type="molecule type" value="Genomic_DNA"/>
</dbReference>
<dbReference type="Proteomes" id="UP001165270">
    <property type="component" value="Unassembled WGS sequence"/>
</dbReference>
<evidence type="ECO:0000313" key="1">
    <source>
        <dbReference type="EMBL" id="MCI3242855.1"/>
    </source>
</evidence>
<organism evidence="1 2">
    <name type="scientific">Streptomyces spinosisporus</name>
    <dbReference type="NCBI Taxonomy" id="2927582"/>
    <lineage>
        <taxon>Bacteria</taxon>
        <taxon>Bacillati</taxon>
        <taxon>Actinomycetota</taxon>
        <taxon>Actinomycetes</taxon>
        <taxon>Kitasatosporales</taxon>
        <taxon>Streptomycetaceae</taxon>
        <taxon>Streptomyces</taxon>
    </lineage>
</organism>
<accession>A0ABS9XLB1</accession>
<reference evidence="1" key="1">
    <citation type="submission" date="2022-03" db="EMBL/GenBank/DDBJ databases">
        <title>Streptomyces 7R015 and 7R016 isolated from Barleria lupulina in Thailand.</title>
        <authorList>
            <person name="Kanchanasin P."/>
            <person name="Phongsopitanun W."/>
            <person name="Tanasupawat S."/>
        </authorList>
    </citation>
    <scope>NUCLEOTIDE SEQUENCE</scope>
    <source>
        <strain evidence="1">7R016</strain>
    </source>
</reference>
<gene>
    <name evidence="1" type="ORF">MQN93_24325</name>
</gene>
<keyword evidence="2" id="KW-1185">Reference proteome</keyword>
<protein>
    <submittedName>
        <fullName evidence="1">Type A2 lantipeptide</fullName>
    </submittedName>
</protein>